<name>A0A1I4I780_9GAMM</name>
<organism evidence="1 2">
    <name type="scientific">Azotobacter beijerinckii</name>
    <dbReference type="NCBI Taxonomy" id="170623"/>
    <lineage>
        <taxon>Bacteria</taxon>
        <taxon>Pseudomonadati</taxon>
        <taxon>Pseudomonadota</taxon>
        <taxon>Gammaproteobacteria</taxon>
        <taxon>Pseudomonadales</taxon>
        <taxon>Pseudomonadaceae</taxon>
        <taxon>Azotobacter</taxon>
    </lineage>
</organism>
<sequence length="453" mass="51982">MAYKWINNTQSLVELISNFLLTDDERNAVYPSRYDMGNLLPLDADSARPVRVSAYLLNAFRREPKPLIRSVKDDIKQWTSHEFKAYYDFDPSIATKVLCSIYEFRVFNYPRLTSLLEGPKPSKNYSSEFRSVWPFDANGGAAEKAREIVAVVADLKAMMTFQMGRDHVDLKQVMLLLQCQFESRSFPHVLSTLKGYRPVKGQVMWALRGLLPKGQGTAIGRLDQALFIHLTLLEVEHKLYATDALVEFLKTDISIPSLQPLELGREWLYSENKYTDYQIFELLSDIAGISIERQHWQLYWNFSTLVLAMRFQEAEEISLIERFAALVTVSGATVQGLEYSIWWKGYKSISQRPWYYLKNAVESLPEAGVVGAIDTIPYGYREFWSQRYSLIVHRCLEAEEVWVDCNACASEEVRMVVEMFRTSDISTAIQQANVYIQAKAENSRAQSAKILAG</sequence>
<protein>
    <submittedName>
        <fullName evidence="1">Uncharacterized protein</fullName>
    </submittedName>
</protein>
<proteinExistence type="predicted"/>
<evidence type="ECO:0000313" key="1">
    <source>
        <dbReference type="EMBL" id="SFL49947.1"/>
    </source>
</evidence>
<gene>
    <name evidence="1" type="ORF">SAMN04244574_04498</name>
</gene>
<dbReference type="AlphaFoldDB" id="A0A1I4I780"/>
<reference evidence="1 2" key="1">
    <citation type="submission" date="2016-10" db="EMBL/GenBank/DDBJ databases">
        <authorList>
            <person name="de Groot N.N."/>
        </authorList>
    </citation>
    <scope>NUCLEOTIDE SEQUENCE [LARGE SCALE GENOMIC DNA]</scope>
    <source>
        <strain evidence="1 2">DSM 381</strain>
    </source>
</reference>
<dbReference type="Proteomes" id="UP000199579">
    <property type="component" value="Unassembled WGS sequence"/>
</dbReference>
<evidence type="ECO:0000313" key="2">
    <source>
        <dbReference type="Proteomes" id="UP000199579"/>
    </source>
</evidence>
<dbReference type="EMBL" id="FOSX01000144">
    <property type="protein sequence ID" value="SFL49947.1"/>
    <property type="molecule type" value="Genomic_DNA"/>
</dbReference>
<accession>A0A1I4I780</accession>